<dbReference type="Proteomes" id="UP001597205">
    <property type="component" value="Unassembled WGS sequence"/>
</dbReference>
<keyword evidence="8" id="KW-1185">Reference proteome</keyword>
<evidence type="ECO:0000256" key="5">
    <source>
        <dbReference type="ARBA" id="ARBA00023136"/>
    </source>
</evidence>
<feature type="transmembrane region" description="Helical" evidence="6">
    <location>
        <begin position="355"/>
        <end position="374"/>
    </location>
</feature>
<dbReference type="PANTHER" id="PTHR30250">
    <property type="entry name" value="PST FAMILY PREDICTED COLANIC ACID TRANSPORTER"/>
    <property type="match status" value="1"/>
</dbReference>
<dbReference type="RefSeq" id="WP_380897182.1">
    <property type="nucleotide sequence ID" value="NZ_JBHTKY010000019.1"/>
</dbReference>
<feature type="transmembrane region" description="Helical" evidence="6">
    <location>
        <begin position="143"/>
        <end position="166"/>
    </location>
</feature>
<accession>A0ABW3RNR9</accession>
<keyword evidence="4 6" id="KW-1133">Transmembrane helix</keyword>
<feature type="transmembrane region" description="Helical" evidence="6">
    <location>
        <begin position="15"/>
        <end position="37"/>
    </location>
</feature>
<feature type="transmembrane region" description="Helical" evidence="6">
    <location>
        <begin position="291"/>
        <end position="311"/>
    </location>
</feature>
<feature type="transmembrane region" description="Helical" evidence="6">
    <location>
        <begin position="172"/>
        <end position="190"/>
    </location>
</feature>
<feature type="transmembrane region" description="Helical" evidence="6">
    <location>
        <begin position="411"/>
        <end position="431"/>
    </location>
</feature>
<evidence type="ECO:0000313" key="8">
    <source>
        <dbReference type="Proteomes" id="UP001597205"/>
    </source>
</evidence>
<evidence type="ECO:0000313" key="7">
    <source>
        <dbReference type="EMBL" id="MFD1166486.1"/>
    </source>
</evidence>
<dbReference type="InterPro" id="IPR050833">
    <property type="entry name" value="Poly_Biosynth_Transport"/>
</dbReference>
<comment type="subcellular location">
    <subcellularLocation>
        <location evidence="1">Cell membrane</location>
        <topology evidence="1">Multi-pass membrane protein</topology>
    </subcellularLocation>
</comment>
<dbReference type="InterPro" id="IPR002797">
    <property type="entry name" value="Polysacc_synth"/>
</dbReference>
<evidence type="ECO:0000256" key="2">
    <source>
        <dbReference type="ARBA" id="ARBA00022475"/>
    </source>
</evidence>
<evidence type="ECO:0000256" key="4">
    <source>
        <dbReference type="ARBA" id="ARBA00022989"/>
    </source>
</evidence>
<feature type="transmembrane region" description="Helical" evidence="6">
    <location>
        <begin position="85"/>
        <end position="109"/>
    </location>
</feature>
<dbReference type="PANTHER" id="PTHR30250:SF11">
    <property type="entry name" value="O-ANTIGEN TRANSPORTER-RELATED"/>
    <property type="match status" value="1"/>
</dbReference>
<comment type="caution">
    <text evidence="7">The sequence shown here is derived from an EMBL/GenBank/DDBJ whole genome shotgun (WGS) entry which is preliminary data.</text>
</comment>
<name>A0ABW3RNR9_9SPHI</name>
<feature type="transmembrane region" description="Helical" evidence="6">
    <location>
        <begin position="115"/>
        <end position="131"/>
    </location>
</feature>
<sequence>MKNNSGGGLLKKTGIYAIGTFGSKLLTFLLVPVYSFYLNKESFGTYDLVITTINLLVPFVTLQISDSVFRWLITSKDQQERNNAIYGGILVSIIGIIVISVISLLTYLIHPLKGHFWITVLSILSIVYPFLQQVTRGLGFSKVYAFNGVIYTLIFLVFNILFLIVFELGLNSLYFSAIIAYGISCVLILRKIHLASYLKRKTIDRVLIREMIKYSFPLVPNTISWWLINSANKYLILMILGIQENGIFAMSNRFPVILVMINQVFTLAWQESAITDYDEEKSNSHGKVLENLIKVQFAIVVMLSLASELIVKNFLSSEYLESWYYMPILFLSAAFLSLSSFYGALYLGAKKTKDIFTTTIFSGILNIVLGYLLISKFGLFGVAFSTFIGYFFLFINRAYLVQKNRISVFKFPLKTFIIYSILIVITLVIVYKIGGLVSIISIPISILILGLLNFKSIINLKNTIIKKQKLN</sequence>
<keyword evidence="2" id="KW-1003">Cell membrane</keyword>
<feature type="transmembrane region" description="Helical" evidence="6">
    <location>
        <begin position="437"/>
        <end position="458"/>
    </location>
</feature>
<gene>
    <name evidence="7" type="ORF">ACFQ2C_12805</name>
</gene>
<reference evidence="8" key="1">
    <citation type="journal article" date="2019" name="Int. J. Syst. Evol. Microbiol.">
        <title>The Global Catalogue of Microorganisms (GCM) 10K type strain sequencing project: providing services to taxonomists for standard genome sequencing and annotation.</title>
        <authorList>
            <consortium name="The Broad Institute Genomics Platform"/>
            <consortium name="The Broad Institute Genome Sequencing Center for Infectious Disease"/>
            <person name="Wu L."/>
            <person name="Ma J."/>
        </authorList>
    </citation>
    <scope>NUCLEOTIDE SEQUENCE [LARGE SCALE GENOMIC DNA]</scope>
    <source>
        <strain evidence="8">CCUG 52468</strain>
    </source>
</reference>
<protein>
    <submittedName>
        <fullName evidence="7">Lipopolysaccharide biosynthesis protein</fullName>
    </submittedName>
</protein>
<feature type="transmembrane region" description="Helical" evidence="6">
    <location>
        <begin position="323"/>
        <end position="348"/>
    </location>
</feature>
<dbReference type="Pfam" id="PF01943">
    <property type="entry name" value="Polysacc_synt"/>
    <property type="match status" value="1"/>
</dbReference>
<evidence type="ECO:0000256" key="3">
    <source>
        <dbReference type="ARBA" id="ARBA00022692"/>
    </source>
</evidence>
<organism evidence="7 8">
    <name type="scientific">Sphingobacterium daejeonense</name>
    <dbReference type="NCBI Taxonomy" id="371142"/>
    <lineage>
        <taxon>Bacteria</taxon>
        <taxon>Pseudomonadati</taxon>
        <taxon>Bacteroidota</taxon>
        <taxon>Sphingobacteriia</taxon>
        <taxon>Sphingobacteriales</taxon>
        <taxon>Sphingobacteriaceae</taxon>
        <taxon>Sphingobacterium</taxon>
    </lineage>
</organism>
<keyword evidence="5 6" id="KW-0472">Membrane</keyword>
<evidence type="ECO:0000256" key="6">
    <source>
        <dbReference type="SAM" id="Phobius"/>
    </source>
</evidence>
<dbReference type="EMBL" id="JBHTKY010000019">
    <property type="protein sequence ID" value="MFD1166486.1"/>
    <property type="molecule type" value="Genomic_DNA"/>
</dbReference>
<evidence type="ECO:0000256" key="1">
    <source>
        <dbReference type="ARBA" id="ARBA00004651"/>
    </source>
</evidence>
<keyword evidence="3 6" id="KW-0812">Transmembrane</keyword>
<proteinExistence type="predicted"/>
<feature type="transmembrane region" description="Helical" evidence="6">
    <location>
        <begin position="380"/>
        <end position="399"/>
    </location>
</feature>